<accession>L0GZK1</accession>
<keyword evidence="1" id="KW-0472">Membrane</keyword>
<proteinExistence type="predicted"/>
<name>L0GZK1_9GAMM</name>
<gene>
    <name evidence="2" type="ORF">Thimo_2685</name>
</gene>
<dbReference type="RefSeq" id="WP_015281528.1">
    <property type="nucleotide sequence ID" value="NC_019940.1"/>
</dbReference>
<keyword evidence="1" id="KW-0812">Transmembrane</keyword>
<organism evidence="2 3">
    <name type="scientific">Thioflavicoccus mobilis 8321</name>
    <dbReference type="NCBI Taxonomy" id="765912"/>
    <lineage>
        <taxon>Bacteria</taxon>
        <taxon>Pseudomonadati</taxon>
        <taxon>Pseudomonadota</taxon>
        <taxon>Gammaproteobacteria</taxon>
        <taxon>Chromatiales</taxon>
        <taxon>Chromatiaceae</taxon>
        <taxon>Thioflavicoccus</taxon>
    </lineage>
</organism>
<feature type="transmembrane region" description="Helical" evidence="1">
    <location>
        <begin position="24"/>
        <end position="44"/>
    </location>
</feature>
<protein>
    <submittedName>
        <fullName evidence="2">Uncharacterized protein</fullName>
    </submittedName>
</protein>
<keyword evidence="1" id="KW-1133">Transmembrane helix</keyword>
<dbReference type="AlphaFoldDB" id="L0GZK1"/>
<sequence>MSSAPTTVITTEPAVPDISADHHFGWADLAVTATIIAAAGYYLYRKPWRQRDTCPECSDDKGC</sequence>
<evidence type="ECO:0000313" key="2">
    <source>
        <dbReference type="EMBL" id="AGA91396.1"/>
    </source>
</evidence>
<evidence type="ECO:0000256" key="1">
    <source>
        <dbReference type="SAM" id="Phobius"/>
    </source>
</evidence>
<keyword evidence="3" id="KW-1185">Reference proteome</keyword>
<dbReference type="Proteomes" id="UP000010816">
    <property type="component" value="Chromosome"/>
</dbReference>
<dbReference type="KEGG" id="tmb:Thimo_2685"/>
<evidence type="ECO:0000313" key="3">
    <source>
        <dbReference type="Proteomes" id="UP000010816"/>
    </source>
</evidence>
<reference evidence="2 3" key="1">
    <citation type="submission" date="2011-09" db="EMBL/GenBank/DDBJ databases">
        <title>Complete sequence of chromosome of Thioflavicoccus mobilis 8321.</title>
        <authorList>
            <consortium name="US DOE Joint Genome Institute"/>
            <person name="Lucas S."/>
            <person name="Han J."/>
            <person name="Lapidus A."/>
            <person name="Cheng J.-F."/>
            <person name="Goodwin L."/>
            <person name="Pitluck S."/>
            <person name="Peters L."/>
            <person name="Ovchinnikova G."/>
            <person name="Lu M."/>
            <person name="Detter J.C."/>
            <person name="Han C."/>
            <person name="Tapia R."/>
            <person name="Land M."/>
            <person name="Hauser L."/>
            <person name="Kyrpides N."/>
            <person name="Ivanova N."/>
            <person name="Pagani I."/>
            <person name="Vogl K."/>
            <person name="Liu Z."/>
            <person name="Imhoff J."/>
            <person name="Thiel V."/>
            <person name="Frigaard N.-U."/>
            <person name="Bryant D."/>
            <person name="Woyke T."/>
        </authorList>
    </citation>
    <scope>NUCLEOTIDE SEQUENCE [LARGE SCALE GENOMIC DNA]</scope>
    <source>
        <strain evidence="2 3">8321</strain>
    </source>
</reference>
<dbReference type="EMBL" id="CP003051">
    <property type="protein sequence ID" value="AGA91396.1"/>
    <property type="molecule type" value="Genomic_DNA"/>
</dbReference>
<dbReference type="HOGENOM" id="CLU_2884531_0_0_6"/>